<feature type="region of interest" description="Disordered" evidence="1">
    <location>
        <begin position="1"/>
        <end position="139"/>
    </location>
</feature>
<name>A0AAD6J3X9_DREDA</name>
<proteinExistence type="predicted"/>
<dbReference type="Proteomes" id="UP001221413">
    <property type="component" value="Unassembled WGS sequence"/>
</dbReference>
<dbReference type="AlphaFoldDB" id="A0AAD6J3X9"/>
<gene>
    <name evidence="2" type="ORF">Dda_0215</name>
</gene>
<comment type="caution">
    <text evidence="2">The sequence shown here is derived from an EMBL/GenBank/DDBJ whole genome shotgun (WGS) entry which is preliminary data.</text>
</comment>
<sequence length="404" mass="43152">MSENRRITRAAAARMNEFSSQDIESSSTSSPSSTITKKNTKKEALIDEALLPPASQNPQASTTTTAPSRGFSQQQTAQSVASAGIVSQQHEGTMAPSPVLPPTSEPEAVATTTSDAFPPLFAQVPPGTQLTDEDCPGEADWWSLPVPQPVRALNQESATFMTDLLNADDDVLDATIAADADIFPPLPPMQREPETVTFDVSNLPPSPPRNAAVAATASVAAEGPGTDAQFNFTYEHPDGPYLLFLTPAQILERRDAEQRAYEEYQGRARAVAAAAAAERARMTAEYTAARERIGARAAALRTRLEAAARLREQQAGEAARERIRAYMHEQAHLRAVEQRFAEAKEEEEMGATAGTGAAEQAPIAAPAATVLPPGCAAASTRSAAEQAAANARWMEEMAEEVRRQ</sequence>
<feature type="compositionally biased region" description="Polar residues" evidence="1">
    <location>
        <begin position="54"/>
        <end position="71"/>
    </location>
</feature>
<keyword evidence="3" id="KW-1185">Reference proteome</keyword>
<feature type="compositionally biased region" description="Low complexity" evidence="1">
    <location>
        <begin position="25"/>
        <end position="37"/>
    </location>
</feature>
<dbReference type="EMBL" id="JAQGDS010000001">
    <property type="protein sequence ID" value="KAJ6264074.1"/>
    <property type="molecule type" value="Genomic_DNA"/>
</dbReference>
<accession>A0AAD6J3X9</accession>
<evidence type="ECO:0000313" key="2">
    <source>
        <dbReference type="EMBL" id="KAJ6264074.1"/>
    </source>
</evidence>
<protein>
    <submittedName>
        <fullName evidence="2">Uncharacterized protein</fullName>
    </submittedName>
</protein>
<feature type="compositionally biased region" description="Low complexity" evidence="1">
    <location>
        <begin position="72"/>
        <end position="83"/>
    </location>
</feature>
<evidence type="ECO:0000256" key="1">
    <source>
        <dbReference type="SAM" id="MobiDB-lite"/>
    </source>
</evidence>
<evidence type="ECO:0000313" key="3">
    <source>
        <dbReference type="Proteomes" id="UP001221413"/>
    </source>
</evidence>
<reference evidence="2" key="1">
    <citation type="submission" date="2023-01" db="EMBL/GenBank/DDBJ databases">
        <title>The chitinases involved in constricting ring structure development in the nematode-trapping fungus Drechslerella dactyloides.</title>
        <authorList>
            <person name="Wang R."/>
            <person name="Zhang L."/>
            <person name="Tang P."/>
            <person name="Li S."/>
            <person name="Liang L."/>
        </authorList>
    </citation>
    <scope>NUCLEOTIDE SEQUENCE</scope>
    <source>
        <strain evidence="2">YMF1.00031</strain>
    </source>
</reference>
<organism evidence="2 3">
    <name type="scientific">Drechslerella dactyloides</name>
    <name type="common">Nematode-trapping fungus</name>
    <name type="synonym">Arthrobotrys dactyloides</name>
    <dbReference type="NCBI Taxonomy" id="74499"/>
    <lineage>
        <taxon>Eukaryota</taxon>
        <taxon>Fungi</taxon>
        <taxon>Dikarya</taxon>
        <taxon>Ascomycota</taxon>
        <taxon>Pezizomycotina</taxon>
        <taxon>Orbiliomycetes</taxon>
        <taxon>Orbiliales</taxon>
        <taxon>Orbiliaceae</taxon>
        <taxon>Drechslerella</taxon>
    </lineage>
</organism>